<evidence type="ECO:0000313" key="2">
    <source>
        <dbReference type="EnsemblMetazoa" id="AFAF001976-PA"/>
    </source>
</evidence>
<feature type="region of interest" description="Disordered" evidence="1">
    <location>
        <begin position="91"/>
        <end position="111"/>
    </location>
</feature>
<keyword evidence="3" id="KW-1185">Reference proteome</keyword>
<dbReference type="AlphaFoldDB" id="A0A182Q2U2"/>
<name>A0A182Q2U2_9DIPT</name>
<feature type="compositionally biased region" description="Basic and acidic residues" evidence="1">
    <location>
        <begin position="211"/>
        <end position="229"/>
    </location>
</feature>
<protein>
    <submittedName>
        <fullName evidence="2">Uncharacterized protein</fullName>
    </submittedName>
</protein>
<proteinExistence type="predicted"/>
<evidence type="ECO:0000256" key="1">
    <source>
        <dbReference type="SAM" id="MobiDB-lite"/>
    </source>
</evidence>
<organism evidence="2 3">
    <name type="scientific">Anopheles farauti</name>
    <dbReference type="NCBI Taxonomy" id="69004"/>
    <lineage>
        <taxon>Eukaryota</taxon>
        <taxon>Metazoa</taxon>
        <taxon>Ecdysozoa</taxon>
        <taxon>Arthropoda</taxon>
        <taxon>Hexapoda</taxon>
        <taxon>Insecta</taxon>
        <taxon>Pterygota</taxon>
        <taxon>Neoptera</taxon>
        <taxon>Endopterygota</taxon>
        <taxon>Diptera</taxon>
        <taxon>Nematocera</taxon>
        <taxon>Culicoidea</taxon>
        <taxon>Culicidae</taxon>
        <taxon>Anophelinae</taxon>
        <taxon>Anopheles</taxon>
    </lineage>
</organism>
<reference evidence="2" key="2">
    <citation type="submission" date="2020-05" db="UniProtKB">
        <authorList>
            <consortium name="EnsemblMetazoa"/>
        </authorList>
    </citation>
    <scope>IDENTIFICATION</scope>
    <source>
        <strain evidence="2">FAR1</strain>
    </source>
</reference>
<reference evidence="3" key="1">
    <citation type="submission" date="2014-01" db="EMBL/GenBank/DDBJ databases">
        <title>The Genome Sequence of Anopheles farauti FAR1 (V2).</title>
        <authorList>
            <consortium name="The Broad Institute Genomics Platform"/>
            <person name="Neafsey D.E."/>
            <person name="Besansky N."/>
            <person name="Howell P."/>
            <person name="Walton C."/>
            <person name="Young S.K."/>
            <person name="Zeng Q."/>
            <person name="Gargeya S."/>
            <person name="Fitzgerald M."/>
            <person name="Haas B."/>
            <person name="Abouelleil A."/>
            <person name="Allen A.W."/>
            <person name="Alvarado L."/>
            <person name="Arachchi H.M."/>
            <person name="Berlin A.M."/>
            <person name="Chapman S.B."/>
            <person name="Gainer-Dewar J."/>
            <person name="Goldberg J."/>
            <person name="Griggs A."/>
            <person name="Gujja S."/>
            <person name="Hansen M."/>
            <person name="Howarth C."/>
            <person name="Imamovic A."/>
            <person name="Ireland A."/>
            <person name="Larimer J."/>
            <person name="McCowan C."/>
            <person name="Murphy C."/>
            <person name="Pearson M."/>
            <person name="Poon T.W."/>
            <person name="Priest M."/>
            <person name="Roberts A."/>
            <person name="Saif S."/>
            <person name="Shea T."/>
            <person name="Sisk P."/>
            <person name="Sykes S."/>
            <person name="Wortman J."/>
            <person name="Nusbaum C."/>
            <person name="Birren B."/>
        </authorList>
    </citation>
    <scope>NUCLEOTIDE SEQUENCE [LARGE SCALE GENOMIC DNA]</scope>
    <source>
        <strain evidence="3">FAR1</strain>
    </source>
</reference>
<feature type="region of interest" description="Disordered" evidence="1">
    <location>
        <begin position="145"/>
        <end position="229"/>
    </location>
</feature>
<feature type="compositionally biased region" description="Basic and acidic residues" evidence="1">
    <location>
        <begin position="191"/>
        <end position="204"/>
    </location>
</feature>
<dbReference type="EnsemblMetazoa" id="AFAF001976-RA">
    <property type="protein sequence ID" value="AFAF001976-PA"/>
    <property type="gene ID" value="AFAF001976"/>
</dbReference>
<feature type="compositionally biased region" description="Basic and acidic residues" evidence="1">
    <location>
        <begin position="164"/>
        <end position="175"/>
    </location>
</feature>
<evidence type="ECO:0000313" key="3">
    <source>
        <dbReference type="Proteomes" id="UP000075886"/>
    </source>
</evidence>
<sequence length="229" mass="24002">MSTAFGNYDNDIPTVSTTTTSISGGMICSFSGLKHTGAGVTTSDGRKRTTPTGVGHRPLMSFTGTATRQHRQISIWFAINSISSPVSSVSSAGGATCATRPASPATSGAAVDGSGAVRVGFGPAASSTPSGGPLFAESYQRNNSHTSALPDMAAGRSVLRSRSRSVDSELRRNEETGEQNGRQRRRPPLVSDRRGSMDANRENVGDDVGDESIRIRTHNAEETSQKNRG</sequence>
<dbReference type="VEuPathDB" id="VectorBase:AFAF001976"/>
<accession>A0A182Q2U2</accession>
<dbReference type="Proteomes" id="UP000075886">
    <property type="component" value="Unassembled WGS sequence"/>
</dbReference>
<feature type="region of interest" description="Disordered" evidence="1">
    <location>
        <begin position="38"/>
        <end position="60"/>
    </location>
</feature>
<dbReference type="EMBL" id="AXCN02001828">
    <property type="status" value="NOT_ANNOTATED_CDS"/>
    <property type="molecule type" value="Genomic_DNA"/>
</dbReference>